<organism evidence="1 2">
    <name type="scientific">Geomonas subterranea</name>
    <dbReference type="NCBI Taxonomy" id="2847989"/>
    <lineage>
        <taxon>Bacteria</taxon>
        <taxon>Pseudomonadati</taxon>
        <taxon>Thermodesulfobacteriota</taxon>
        <taxon>Desulfuromonadia</taxon>
        <taxon>Geobacterales</taxon>
        <taxon>Geobacteraceae</taxon>
        <taxon>Geomonas</taxon>
    </lineage>
</organism>
<keyword evidence="2" id="KW-1185">Reference proteome</keyword>
<dbReference type="RefSeq" id="WP_217289148.1">
    <property type="nucleotide sequence ID" value="NZ_CP077683.1"/>
</dbReference>
<gene>
    <name evidence="1" type="ORF">KP001_08820</name>
</gene>
<evidence type="ECO:0008006" key="3">
    <source>
        <dbReference type="Google" id="ProtNLM"/>
    </source>
</evidence>
<dbReference type="EMBL" id="CP077683">
    <property type="protein sequence ID" value="QXE92599.1"/>
    <property type="molecule type" value="Genomic_DNA"/>
</dbReference>
<sequence length="82" mass="9153">MFHQAPDKAPIFIVMNPGSGDRDADSREQVISDALSRAGRTFMLWRVGKSSGLADTAREAVRLARQQEGIFLILKPHRLAYN</sequence>
<name>A0ABX8LM89_9BACT</name>
<reference evidence="1 2" key="1">
    <citation type="submission" date="2021-06" db="EMBL/GenBank/DDBJ databases">
        <title>Gemonas diversity in paddy soil.</title>
        <authorList>
            <person name="Liu G."/>
        </authorList>
    </citation>
    <scope>NUCLEOTIDE SEQUENCE [LARGE SCALE GENOMIC DNA]</scope>
    <source>
        <strain evidence="1 2">RG2</strain>
    </source>
</reference>
<dbReference type="Proteomes" id="UP000683559">
    <property type="component" value="Chromosome"/>
</dbReference>
<evidence type="ECO:0000313" key="1">
    <source>
        <dbReference type="EMBL" id="QXE92599.1"/>
    </source>
</evidence>
<proteinExistence type="predicted"/>
<accession>A0ABX8LM89</accession>
<evidence type="ECO:0000313" key="2">
    <source>
        <dbReference type="Proteomes" id="UP000683559"/>
    </source>
</evidence>
<protein>
    <recommendedName>
        <fullName evidence="3">DAGKc domain-containing protein</fullName>
    </recommendedName>
</protein>